<dbReference type="Pfam" id="PF14612">
    <property type="entry name" value="Ino80_Iec3"/>
    <property type="match status" value="1"/>
</dbReference>
<dbReference type="AlphaFoldDB" id="A0A6G1I7D2"/>
<name>A0A6G1I7D2_9PEZI</name>
<reference evidence="4" key="1">
    <citation type="journal article" date="2020" name="Stud. Mycol.">
        <title>101 Dothideomycetes genomes: a test case for predicting lifestyles and emergence of pathogens.</title>
        <authorList>
            <person name="Haridas S."/>
            <person name="Albert R."/>
            <person name="Binder M."/>
            <person name="Bloem J."/>
            <person name="Labutti K."/>
            <person name="Salamov A."/>
            <person name="Andreopoulos B."/>
            <person name="Baker S."/>
            <person name="Barry K."/>
            <person name="Bills G."/>
            <person name="Bluhm B."/>
            <person name="Cannon C."/>
            <person name="Castanera R."/>
            <person name="Culley D."/>
            <person name="Daum C."/>
            <person name="Ezra D."/>
            <person name="Gonzalez J."/>
            <person name="Henrissat B."/>
            <person name="Kuo A."/>
            <person name="Liang C."/>
            <person name="Lipzen A."/>
            <person name="Lutzoni F."/>
            <person name="Magnuson J."/>
            <person name="Mondo S."/>
            <person name="Nolan M."/>
            <person name="Ohm R."/>
            <person name="Pangilinan J."/>
            <person name="Park H.-J."/>
            <person name="Ramirez L."/>
            <person name="Alfaro M."/>
            <person name="Sun H."/>
            <person name="Tritt A."/>
            <person name="Yoshinaga Y."/>
            <person name="Zwiers L.-H."/>
            <person name="Turgeon B."/>
            <person name="Goodwin S."/>
            <person name="Spatafora J."/>
            <person name="Crous P."/>
            <person name="Grigoriev I."/>
        </authorList>
    </citation>
    <scope>NUCLEOTIDE SEQUENCE</scope>
    <source>
        <strain evidence="4">CBS 262.69</strain>
    </source>
</reference>
<accession>A0A6G1I7D2</accession>
<feature type="domain" description="INO80 complex subunit 3 N-terminal" evidence="2">
    <location>
        <begin position="40"/>
        <end position="100"/>
    </location>
</feature>
<dbReference type="InterPro" id="IPR055449">
    <property type="entry name" value="Iec3-like_M"/>
</dbReference>
<dbReference type="InterPro" id="IPR032742">
    <property type="entry name" value="Iec3_N"/>
</dbReference>
<feature type="region of interest" description="Disordered" evidence="1">
    <location>
        <begin position="1"/>
        <end position="23"/>
    </location>
</feature>
<evidence type="ECO:0000256" key="1">
    <source>
        <dbReference type="SAM" id="MobiDB-lite"/>
    </source>
</evidence>
<keyword evidence="5" id="KW-1185">Reference proteome</keyword>
<proteinExistence type="predicted"/>
<sequence length="314" mass="35196">MASLQDIISSNPPPPPATTSSSELQTYLALKGKENKMRVRSWRKKFHKKKIQFDKVMEESNQLFRETKKDEIRARRLQEENDALLDILLDLQRYPSLPKRVDLGDPTADLVPSVSSLPALEPDAPRKLASLLSIPHTRSLSPFPSDLDEEAAISFFDTTYEEEALATIDSQLADSDTDPKSLRPPPGRTLPSDKELQNANPMSVLSWLRRYHPETFIQEKELAADKPPRQRSAKRGAVAATPGAKDEDEELAYVMEAPEKAAQAVVGRGGRRARDDEAYRPKGGSSRVAKRKREGEERPTPRGKRAKVMNETMS</sequence>
<feature type="domain" description="INO80 complex subunit 3-like middle region" evidence="3">
    <location>
        <begin position="127"/>
        <end position="221"/>
    </location>
</feature>
<organism evidence="4 5">
    <name type="scientific">Trichodelitschia bisporula</name>
    <dbReference type="NCBI Taxonomy" id="703511"/>
    <lineage>
        <taxon>Eukaryota</taxon>
        <taxon>Fungi</taxon>
        <taxon>Dikarya</taxon>
        <taxon>Ascomycota</taxon>
        <taxon>Pezizomycotina</taxon>
        <taxon>Dothideomycetes</taxon>
        <taxon>Dothideomycetes incertae sedis</taxon>
        <taxon>Phaeotrichales</taxon>
        <taxon>Phaeotrichaceae</taxon>
        <taxon>Trichodelitschia</taxon>
    </lineage>
</organism>
<dbReference type="Proteomes" id="UP000799640">
    <property type="component" value="Unassembled WGS sequence"/>
</dbReference>
<dbReference type="Pfam" id="PF24244">
    <property type="entry name" value="Iec3-like_M"/>
    <property type="match status" value="1"/>
</dbReference>
<evidence type="ECO:0000313" key="5">
    <source>
        <dbReference type="Proteomes" id="UP000799640"/>
    </source>
</evidence>
<feature type="compositionally biased region" description="Basic and acidic residues" evidence="1">
    <location>
        <begin position="219"/>
        <end position="228"/>
    </location>
</feature>
<evidence type="ECO:0000259" key="3">
    <source>
        <dbReference type="Pfam" id="PF24244"/>
    </source>
</evidence>
<dbReference type="OrthoDB" id="4095124at2759"/>
<dbReference type="GO" id="GO:0006338">
    <property type="term" value="P:chromatin remodeling"/>
    <property type="evidence" value="ECO:0007669"/>
    <property type="project" value="InterPro"/>
</dbReference>
<feature type="region of interest" description="Disordered" evidence="1">
    <location>
        <begin position="219"/>
        <end position="247"/>
    </location>
</feature>
<dbReference type="EMBL" id="ML996689">
    <property type="protein sequence ID" value="KAF2403895.1"/>
    <property type="molecule type" value="Genomic_DNA"/>
</dbReference>
<feature type="region of interest" description="Disordered" evidence="1">
    <location>
        <begin position="263"/>
        <end position="314"/>
    </location>
</feature>
<evidence type="ECO:0000313" key="4">
    <source>
        <dbReference type="EMBL" id="KAF2403895.1"/>
    </source>
</evidence>
<feature type="region of interest" description="Disordered" evidence="1">
    <location>
        <begin position="169"/>
        <end position="201"/>
    </location>
</feature>
<evidence type="ECO:0000259" key="2">
    <source>
        <dbReference type="Pfam" id="PF14612"/>
    </source>
</evidence>
<protein>
    <submittedName>
        <fullName evidence="4">Uncharacterized protein</fullName>
    </submittedName>
</protein>
<dbReference type="GO" id="GO:0031011">
    <property type="term" value="C:Ino80 complex"/>
    <property type="evidence" value="ECO:0007669"/>
    <property type="project" value="InterPro"/>
</dbReference>
<gene>
    <name evidence="4" type="ORF">EJ06DRAFT_527491</name>
</gene>